<evidence type="ECO:0000256" key="4">
    <source>
        <dbReference type="ARBA" id="ARBA00023125"/>
    </source>
</evidence>
<dbReference type="eggNOG" id="COG1595">
    <property type="taxonomic scope" value="Bacteria"/>
</dbReference>
<proteinExistence type="inferred from homology"/>
<dbReference type="NCBIfam" id="TIGR02937">
    <property type="entry name" value="sigma70-ECF"/>
    <property type="match status" value="1"/>
</dbReference>
<evidence type="ECO:0000256" key="2">
    <source>
        <dbReference type="ARBA" id="ARBA00023015"/>
    </source>
</evidence>
<dbReference type="SUPFAM" id="SSF88659">
    <property type="entry name" value="Sigma3 and sigma4 domains of RNA polymerase sigma factors"/>
    <property type="match status" value="1"/>
</dbReference>
<dbReference type="InterPro" id="IPR013324">
    <property type="entry name" value="RNA_pol_sigma_r3/r4-like"/>
</dbReference>
<evidence type="ECO:0000259" key="6">
    <source>
        <dbReference type="Pfam" id="PF04542"/>
    </source>
</evidence>
<dbReference type="STRING" id="266809.PM03_03385"/>
<dbReference type="InterPro" id="IPR036388">
    <property type="entry name" value="WH-like_DNA-bd_sf"/>
</dbReference>
<dbReference type="SUPFAM" id="SSF88946">
    <property type="entry name" value="Sigma2 domain of RNA polymerase sigma factors"/>
    <property type="match status" value="1"/>
</dbReference>
<dbReference type="EMBL" id="CYRX01000033">
    <property type="protein sequence ID" value="CUH62290.1"/>
    <property type="molecule type" value="Genomic_DNA"/>
</dbReference>
<dbReference type="InterPro" id="IPR007627">
    <property type="entry name" value="RNA_pol_sigma70_r2"/>
</dbReference>
<dbReference type="Gene3D" id="1.10.10.10">
    <property type="entry name" value="Winged helix-like DNA-binding domain superfamily/Winged helix DNA-binding domain"/>
    <property type="match status" value="1"/>
</dbReference>
<evidence type="ECO:0000259" key="7">
    <source>
        <dbReference type="Pfam" id="PF08281"/>
    </source>
</evidence>
<keyword evidence="2" id="KW-0805">Transcription regulation</keyword>
<evidence type="ECO:0000313" key="8">
    <source>
        <dbReference type="EMBL" id="CUH62290.1"/>
    </source>
</evidence>
<comment type="similarity">
    <text evidence="1">Belongs to the sigma-70 factor family. ECF subfamily.</text>
</comment>
<keyword evidence="3" id="KW-0731">Sigma factor</keyword>
<name>A0A0N7LU22_9RHOB</name>
<dbReference type="GO" id="GO:0006352">
    <property type="term" value="P:DNA-templated transcription initiation"/>
    <property type="evidence" value="ECO:0007669"/>
    <property type="project" value="InterPro"/>
</dbReference>
<evidence type="ECO:0000256" key="3">
    <source>
        <dbReference type="ARBA" id="ARBA00023082"/>
    </source>
</evidence>
<dbReference type="CDD" id="cd06171">
    <property type="entry name" value="Sigma70_r4"/>
    <property type="match status" value="1"/>
</dbReference>
<dbReference type="GO" id="GO:0003677">
    <property type="term" value="F:DNA binding"/>
    <property type="evidence" value="ECO:0007669"/>
    <property type="project" value="UniProtKB-KW"/>
</dbReference>
<sequence length="190" mass="20646">MPDPEVFSDDALLLRFARGDGQAAALLTQRLAPRCVAFATRMLNGDRAEAEDVTQEAMLRLWRQAPKWDAHGSARPGTWLLKVAGNLCIDRLRRARTLNIEAIAAPADPAPGALAKLEASERLVALDAALATLPDRQRQAVVLRHIEGWSNPDIATVMEISVEAAESLLGRGKRALTQALAPRREELSDG</sequence>
<dbReference type="Pfam" id="PF04542">
    <property type="entry name" value="Sigma70_r2"/>
    <property type="match status" value="1"/>
</dbReference>
<dbReference type="InterPro" id="IPR014284">
    <property type="entry name" value="RNA_pol_sigma-70_dom"/>
</dbReference>
<keyword evidence="4" id="KW-0238">DNA-binding</keyword>
<protein>
    <submittedName>
        <fullName evidence="8">Sigma-W factor</fullName>
    </submittedName>
</protein>
<accession>A0A0N7LU22</accession>
<dbReference type="InterPro" id="IPR013325">
    <property type="entry name" value="RNA_pol_sigma_r2"/>
</dbReference>
<dbReference type="AlphaFoldDB" id="A0A0N7LU22"/>
<dbReference type="InterPro" id="IPR039425">
    <property type="entry name" value="RNA_pol_sigma-70-like"/>
</dbReference>
<evidence type="ECO:0000256" key="5">
    <source>
        <dbReference type="ARBA" id="ARBA00023163"/>
    </source>
</evidence>
<dbReference type="InterPro" id="IPR013249">
    <property type="entry name" value="RNA_pol_sigma70_r4_t2"/>
</dbReference>
<organism evidence="8 9">
    <name type="scientific">Thalassobacter stenotrophicus</name>
    <dbReference type="NCBI Taxonomy" id="266809"/>
    <lineage>
        <taxon>Bacteria</taxon>
        <taxon>Pseudomonadati</taxon>
        <taxon>Pseudomonadota</taxon>
        <taxon>Alphaproteobacteria</taxon>
        <taxon>Rhodobacterales</taxon>
        <taxon>Roseobacteraceae</taxon>
        <taxon>Thalassobacter</taxon>
    </lineage>
</organism>
<dbReference type="RefSeq" id="WP_058124750.1">
    <property type="nucleotide sequence ID" value="NZ_CYRX01000033.1"/>
</dbReference>
<dbReference type="Pfam" id="PF08281">
    <property type="entry name" value="Sigma70_r4_2"/>
    <property type="match status" value="1"/>
</dbReference>
<dbReference type="PANTHER" id="PTHR43133:SF8">
    <property type="entry name" value="RNA POLYMERASE SIGMA FACTOR HI_1459-RELATED"/>
    <property type="match status" value="1"/>
</dbReference>
<dbReference type="PANTHER" id="PTHR43133">
    <property type="entry name" value="RNA POLYMERASE ECF-TYPE SIGMA FACTO"/>
    <property type="match status" value="1"/>
</dbReference>
<feature type="domain" description="RNA polymerase sigma-70 region 2" evidence="6">
    <location>
        <begin position="29"/>
        <end position="96"/>
    </location>
</feature>
<evidence type="ECO:0000313" key="9">
    <source>
        <dbReference type="Proteomes" id="UP000051298"/>
    </source>
</evidence>
<keyword evidence="5" id="KW-0804">Transcription</keyword>
<dbReference type="GO" id="GO:0016987">
    <property type="term" value="F:sigma factor activity"/>
    <property type="evidence" value="ECO:0007669"/>
    <property type="project" value="UniProtKB-KW"/>
</dbReference>
<reference evidence="8 9" key="1">
    <citation type="submission" date="2015-09" db="EMBL/GenBank/DDBJ databases">
        <authorList>
            <consortium name="Swine Surveillance"/>
        </authorList>
    </citation>
    <scope>NUCLEOTIDE SEQUENCE [LARGE SCALE GENOMIC DNA]</scope>
    <source>
        <strain evidence="8 9">CECT 5294</strain>
    </source>
</reference>
<evidence type="ECO:0000256" key="1">
    <source>
        <dbReference type="ARBA" id="ARBA00010641"/>
    </source>
</evidence>
<gene>
    <name evidence="8" type="primary">sigW</name>
    <name evidence="8" type="ORF">THS5294_03604</name>
</gene>
<feature type="domain" description="RNA polymerase sigma factor 70 region 4 type 2" evidence="7">
    <location>
        <begin position="124"/>
        <end position="176"/>
    </location>
</feature>
<dbReference type="Proteomes" id="UP000051298">
    <property type="component" value="Unassembled WGS sequence"/>
</dbReference>
<dbReference type="Gene3D" id="1.10.1740.10">
    <property type="match status" value="1"/>
</dbReference>